<dbReference type="Gene3D" id="2.40.70.10">
    <property type="entry name" value="Acid Proteases"/>
    <property type="match status" value="1"/>
</dbReference>
<dbReference type="PROSITE" id="PS00141">
    <property type="entry name" value="ASP_PROTEASE"/>
    <property type="match status" value="1"/>
</dbReference>
<dbReference type="PANTHER" id="PTHR47331:SF5">
    <property type="entry name" value="RIBONUCLEASE H"/>
    <property type="match status" value="1"/>
</dbReference>
<feature type="region of interest" description="Disordered" evidence="1">
    <location>
        <begin position="158"/>
        <end position="184"/>
    </location>
</feature>
<reference evidence="2" key="1">
    <citation type="submission" date="2020-04" db="EMBL/GenBank/DDBJ databases">
        <authorList>
            <person name="Alioto T."/>
            <person name="Alioto T."/>
            <person name="Gomez Garrido J."/>
        </authorList>
    </citation>
    <scope>NUCLEOTIDE SEQUENCE</scope>
    <source>
        <strain evidence="2">A484AB</strain>
    </source>
</reference>
<proteinExistence type="predicted"/>
<gene>
    <name evidence="2" type="ORF">PACLA_8A052859</name>
</gene>
<sequence>MTEEELKRKIRVRGGHQASAKRIIAAAEESLQVFDPNNPETVIKVKQQLTTLKEKMKTLSVHDEELLSLVKEEEIENEIEQADIFKERLQHSIVSIEMALEKIANETLAHGSTVSGTSPSSSNLPQAMRVIVTKALGSTWTLDKMLDTVKSELEARERANMLSSKPASKPPYSPHPRGYSSAAALLNNGTPPTCTYCKNTHPSVHCNVVTNPNARKQILQKEGRCYICLRKNHVSRGCTSSLKCYHCGKRHHASICNARPSRNENEKETHNVDHEGTKPPKDQKSNDTPDNKKTNNTPDNKQTPHEERKSHSLYIENGTSILLQTAQAEAYKSDAPETSIPVRVILDSGSQRSYITTELRDKLNLPTLKSEPLMIKTFNSERESVQVCDVVQLCIGKEGSLAVNLNAYCVPTICSPLVNQNTRVSQSQYDHLASLKLADETSGIEAATIEILVGSDQYWQLVTGEVVKGESGPTAMNTKLGWVLSGPIERSTVSHQPVTNLACTHVLKCAANPLKDGVGLDNEIKKFWELEALGIQPEEASVYEDFTNTISRKDGRYEVQLPWKHSHPVLPDNYKASLQRFHSLYNRLKQTPRILEEYDNVIKDQLQKEIVERVNESEACEIGKVHYLPHHAVIRRDKETTCLRVVYDASSKSNGISLNSCLYTGPSLSQNILDILIRFRSFKVAMISDIEETFLMVSIAEVDRNVLRFLWVDDISKEKPEIIILRFTRVVFGVSSSPFLLNATIAHHIGQYEIVDPTFIERFLENIYVDDLSAGGASVSDTYEFYVKSKLILAEGGFNLRKFMSNSKELMNKIDANESRLQITTDSTNNSNDTASVMSTSSDQASSNELVNAEGPMNAVGLEDESYTKTKLGSGKPIFNQGEQKVLGLRWNTSTDCFLFDLKSLVENAKNCEPTKRNIVSVVSSIYDPVGFLSPITIRLKILLQELHERKISWDEPLDVTSKSAWFKLVGELEKVEQMVFPRCFVVGVEEEVMSYSLHGFCDASVKAYAAVIYLKMETLHGVYVSFVTSKSRVSPLERQLIPHLELLSALILARLIDNVERALKSVINLGPLTCWTDLKVSLYWITQLDKEWKQFIQNRVIEIRKLK</sequence>
<comment type="caution">
    <text evidence="2">The sequence shown here is derived from an EMBL/GenBank/DDBJ whole genome shotgun (WGS) entry which is preliminary data.</text>
</comment>
<dbReference type="InterPro" id="IPR001969">
    <property type="entry name" value="Aspartic_peptidase_AS"/>
</dbReference>
<feature type="region of interest" description="Disordered" evidence="1">
    <location>
        <begin position="258"/>
        <end position="311"/>
    </location>
</feature>
<keyword evidence="3" id="KW-1185">Reference proteome</keyword>
<feature type="compositionally biased region" description="Low complexity" evidence="1">
    <location>
        <begin position="824"/>
        <end position="834"/>
    </location>
</feature>
<organism evidence="2 3">
    <name type="scientific">Paramuricea clavata</name>
    <name type="common">Red gorgonian</name>
    <name type="synonym">Violescent sea-whip</name>
    <dbReference type="NCBI Taxonomy" id="317549"/>
    <lineage>
        <taxon>Eukaryota</taxon>
        <taxon>Metazoa</taxon>
        <taxon>Cnidaria</taxon>
        <taxon>Anthozoa</taxon>
        <taxon>Octocorallia</taxon>
        <taxon>Malacalcyonacea</taxon>
        <taxon>Plexauridae</taxon>
        <taxon>Paramuricea</taxon>
    </lineage>
</organism>
<protein>
    <submittedName>
        <fullName evidence="2">PREDICTED: uncharacterized protein LOC107346460</fullName>
    </submittedName>
</protein>
<dbReference type="Proteomes" id="UP001152795">
    <property type="component" value="Unassembled WGS sequence"/>
</dbReference>
<feature type="compositionally biased region" description="Basic and acidic residues" evidence="1">
    <location>
        <begin position="261"/>
        <end position="293"/>
    </location>
</feature>
<evidence type="ECO:0000313" key="2">
    <source>
        <dbReference type="EMBL" id="CAB4036477.1"/>
    </source>
</evidence>
<dbReference type="OrthoDB" id="5973575at2759"/>
<dbReference type="GO" id="GO:0004190">
    <property type="term" value="F:aspartic-type endopeptidase activity"/>
    <property type="evidence" value="ECO:0007669"/>
    <property type="project" value="InterPro"/>
</dbReference>
<dbReference type="AlphaFoldDB" id="A0A7D9JVJ7"/>
<evidence type="ECO:0000313" key="3">
    <source>
        <dbReference type="Proteomes" id="UP001152795"/>
    </source>
</evidence>
<dbReference type="InterPro" id="IPR021109">
    <property type="entry name" value="Peptidase_aspartic_dom_sf"/>
</dbReference>
<dbReference type="PANTHER" id="PTHR47331">
    <property type="entry name" value="PHD-TYPE DOMAIN-CONTAINING PROTEIN"/>
    <property type="match status" value="1"/>
</dbReference>
<dbReference type="Pfam" id="PF05380">
    <property type="entry name" value="Peptidase_A17"/>
    <property type="match status" value="1"/>
</dbReference>
<dbReference type="GO" id="GO:0006508">
    <property type="term" value="P:proteolysis"/>
    <property type="evidence" value="ECO:0007669"/>
    <property type="project" value="InterPro"/>
</dbReference>
<evidence type="ECO:0000256" key="1">
    <source>
        <dbReference type="SAM" id="MobiDB-lite"/>
    </source>
</evidence>
<dbReference type="SUPFAM" id="SSF56672">
    <property type="entry name" value="DNA/RNA polymerases"/>
    <property type="match status" value="1"/>
</dbReference>
<dbReference type="EMBL" id="CACRXK020022079">
    <property type="protein sequence ID" value="CAB4036477.1"/>
    <property type="molecule type" value="Genomic_DNA"/>
</dbReference>
<accession>A0A7D9JVJ7</accession>
<name>A0A7D9JVJ7_PARCT</name>
<feature type="region of interest" description="Disordered" evidence="1">
    <location>
        <begin position="824"/>
        <end position="845"/>
    </location>
</feature>
<feature type="compositionally biased region" description="Polar residues" evidence="1">
    <location>
        <begin position="835"/>
        <end position="845"/>
    </location>
</feature>
<dbReference type="InterPro" id="IPR008042">
    <property type="entry name" value="Retrotrans_Pao"/>
</dbReference>
<dbReference type="InterPro" id="IPR043502">
    <property type="entry name" value="DNA/RNA_pol_sf"/>
</dbReference>